<evidence type="ECO:0000313" key="4">
    <source>
        <dbReference type="EMBL" id="QQB15807.1"/>
    </source>
</evidence>
<dbReference type="Pfam" id="PF07883">
    <property type="entry name" value="Cupin_2"/>
    <property type="match status" value="1"/>
</dbReference>
<dbReference type="CDD" id="cd00093">
    <property type="entry name" value="HTH_XRE"/>
    <property type="match status" value="1"/>
</dbReference>
<name>A0A7T4A202_9MICO</name>
<dbReference type="SUPFAM" id="SSF51182">
    <property type="entry name" value="RmlC-like cupins"/>
    <property type="match status" value="1"/>
</dbReference>
<dbReference type="PANTHER" id="PTHR46797:SF1">
    <property type="entry name" value="METHYLPHOSPHONATE SYNTHASE"/>
    <property type="match status" value="1"/>
</dbReference>
<dbReference type="Pfam" id="PF01381">
    <property type="entry name" value="HTH_3"/>
    <property type="match status" value="1"/>
</dbReference>
<dbReference type="InterPro" id="IPR013096">
    <property type="entry name" value="Cupin_2"/>
</dbReference>
<dbReference type="Gene3D" id="1.10.260.40">
    <property type="entry name" value="lambda repressor-like DNA-binding domains"/>
    <property type="match status" value="1"/>
</dbReference>
<accession>A0A7T4A202</accession>
<keyword evidence="1" id="KW-0238">DNA-binding</keyword>
<dbReference type="EMBL" id="CP065989">
    <property type="protein sequence ID" value="QQB15807.1"/>
    <property type="molecule type" value="Genomic_DNA"/>
</dbReference>
<dbReference type="InterPro" id="IPR050807">
    <property type="entry name" value="TransReg_Diox_bact_type"/>
</dbReference>
<gene>
    <name evidence="4" type="ORF">I6H47_07825</name>
</gene>
<feature type="region of interest" description="Disordered" evidence="2">
    <location>
        <begin position="1"/>
        <end position="30"/>
    </location>
</feature>
<dbReference type="AlphaFoldDB" id="A0A7T4A202"/>
<evidence type="ECO:0000313" key="5">
    <source>
        <dbReference type="Proteomes" id="UP000595374"/>
    </source>
</evidence>
<sequence>MDSSPRDPHGRVDVHGAGGSSHGTDGDALDPVLEAIGPRLRETRTARGLTLAEVAEQMDASVSTLSRLESGRRRPTLDLLIALARIYRVALDDLVGAPSTGDPRIRPTPIRAHGMVFLPLTNRNAPVEAVKIVLPGHRPGDPITQRAHGGYEWLYVLSGTVDLKLGATVTTLATGEAAEFDTREPHGIASATTSAAEVLTLFSAEGERIHVGLD</sequence>
<feature type="domain" description="HTH cro/C1-type" evidence="3">
    <location>
        <begin position="40"/>
        <end position="94"/>
    </location>
</feature>
<dbReference type="PANTHER" id="PTHR46797">
    <property type="entry name" value="HTH-TYPE TRANSCRIPTIONAL REGULATOR"/>
    <property type="match status" value="1"/>
</dbReference>
<evidence type="ECO:0000259" key="3">
    <source>
        <dbReference type="PROSITE" id="PS50943"/>
    </source>
</evidence>
<dbReference type="PROSITE" id="PS50943">
    <property type="entry name" value="HTH_CROC1"/>
    <property type="match status" value="1"/>
</dbReference>
<dbReference type="InterPro" id="IPR011051">
    <property type="entry name" value="RmlC_Cupin_sf"/>
</dbReference>
<feature type="compositionally biased region" description="Basic and acidic residues" evidence="2">
    <location>
        <begin position="1"/>
        <end position="14"/>
    </location>
</feature>
<dbReference type="InterPro" id="IPR010982">
    <property type="entry name" value="Lambda_DNA-bd_dom_sf"/>
</dbReference>
<dbReference type="CDD" id="cd02209">
    <property type="entry name" value="cupin_XRE_C"/>
    <property type="match status" value="1"/>
</dbReference>
<evidence type="ECO:0000256" key="1">
    <source>
        <dbReference type="ARBA" id="ARBA00023125"/>
    </source>
</evidence>
<dbReference type="InterPro" id="IPR001387">
    <property type="entry name" value="Cro/C1-type_HTH"/>
</dbReference>
<evidence type="ECO:0000256" key="2">
    <source>
        <dbReference type="SAM" id="MobiDB-lite"/>
    </source>
</evidence>
<proteinExistence type="predicted"/>
<dbReference type="Proteomes" id="UP000595374">
    <property type="component" value="Chromosome"/>
</dbReference>
<dbReference type="GO" id="GO:0003677">
    <property type="term" value="F:DNA binding"/>
    <property type="evidence" value="ECO:0007669"/>
    <property type="project" value="UniProtKB-KW"/>
</dbReference>
<dbReference type="GO" id="GO:0003700">
    <property type="term" value="F:DNA-binding transcription factor activity"/>
    <property type="evidence" value="ECO:0007669"/>
    <property type="project" value="TreeGrafter"/>
</dbReference>
<dbReference type="SMART" id="SM00530">
    <property type="entry name" value="HTH_XRE"/>
    <property type="match status" value="1"/>
</dbReference>
<organism evidence="4 5">
    <name type="scientific">Brevibacterium casei</name>
    <dbReference type="NCBI Taxonomy" id="33889"/>
    <lineage>
        <taxon>Bacteria</taxon>
        <taxon>Bacillati</taxon>
        <taxon>Actinomycetota</taxon>
        <taxon>Actinomycetes</taxon>
        <taxon>Micrococcales</taxon>
        <taxon>Brevibacteriaceae</taxon>
        <taxon>Brevibacterium</taxon>
    </lineage>
</organism>
<dbReference type="Gene3D" id="2.60.120.10">
    <property type="entry name" value="Jelly Rolls"/>
    <property type="match status" value="1"/>
</dbReference>
<protein>
    <submittedName>
        <fullName evidence="4">Helix-turn-helix domain-containing protein</fullName>
    </submittedName>
</protein>
<reference evidence="4 5" key="1">
    <citation type="submission" date="2020-12" db="EMBL/GenBank/DDBJ databases">
        <title>FDA dAtabase for Regulatory Grade micrObial Sequences (FDA-ARGOS): Supporting development and validation of Infectious Disease Dx tests.</title>
        <authorList>
            <person name="Sproer C."/>
            <person name="Gronow S."/>
            <person name="Severitt S."/>
            <person name="Schroder I."/>
            <person name="Tallon L."/>
            <person name="Sadzewicz L."/>
            <person name="Zhao X."/>
            <person name="Boylan J."/>
            <person name="Ott S."/>
            <person name="Bowen H."/>
            <person name="Vavikolanu K."/>
            <person name="Mehta A."/>
            <person name="Aluvathingal J."/>
            <person name="Nadendla S."/>
            <person name="Lowell S."/>
            <person name="Myers T."/>
            <person name="Yan Y."/>
            <person name="Sichtig H."/>
        </authorList>
    </citation>
    <scope>NUCLEOTIDE SEQUENCE [LARGE SCALE GENOMIC DNA]</scope>
    <source>
        <strain evidence="4 5">FDAARGOS_990</strain>
    </source>
</reference>
<dbReference type="GO" id="GO:0005829">
    <property type="term" value="C:cytosol"/>
    <property type="evidence" value="ECO:0007669"/>
    <property type="project" value="TreeGrafter"/>
</dbReference>
<dbReference type="RefSeq" id="WP_198500732.1">
    <property type="nucleotide sequence ID" value="NZ_CP065989.1"/>
</dbReference>
<dbReference type="InterPro" id="IPR014710">
    <property type="entry name" value="RmlC-like_jellyroll"/>
</dbReference>
<dbReference type="SUPFAM" id="SSF47413">
    <property type="entry name" value="lambda repressor-like DNA-binding domains"/>
    <property type="match status" value="1"/>
</dbReference>